<evidence type="ECO:0000256" key="1">
    <source>
        <dbReference type="ARBA" id="ARBA00022691"/>
    </source>
</evidence>
<dbReference type="STRING" id="574376.BAMA_05870"/>
<feature type="domain" description="TsaA-like" evidence="3">
    <location>
        <begin position="4"/>
        <end position="136"/>
    </location>
</feature>
<dbReference type="InterPro" id="IPR023370">
    <property type="entry name" value="TrmO-like_N"/>
</dbReference>
<dbReference type="eggNOG" id="COG1720">
    <property type="taxonomic scope" value="Bacteria"/>
</dbReference>
<keyword evidence="5" id="KW-1185">Reference proteome</keyword>
<dbReference type="Gene3D" id="2.40.30.70">
    <property type="entry name" value="YaeB-like"/>
    <property type="match status" value="1"/>
</dbReference>
<dbReference type="CDD" id="cd09281">
    <property type="entry name" value="UPF0066"/>
    <property type="match status" value="1"/>
</dbReference>
<sequence>MFSVQPIAFVQNERKIIEDDDWGEVRSNIVLTDAFTEESIKGIETFSHIEVIFYFHKVTDEQIQYGARHPRNNKAYPEVGIFAQRGKNRPNRLGKTIAKVVKREGKTIMVEGLDAIDGTPILDVKPVMKEFLPREEVTQPDWVTDVMKKYWQRGE</sequence>
<evidence type="ECO:0000259" key="3">
    <source>
        <dbReference type="PROSITE" id="PS51668"/>
    </source>
</evidence>
<dbReference type="InterPro" id="IPR036414">
    <property type="entry name" value="YaeB_N_sf"/>
</dbReference>
<proteinExistence type="inferred from homology"/>
<dbReference type="PROSITE" id="PS51668">
    <property type="entry name" value="TSAA_2"/>
    <property type="match status" value="1"/>
</dbReference>
<dbReference type="RefSeq" id="WP_034641182.1">
    <property type="nucleotide sequence ID" value="NZ_CBCSJC010000011.1"/>
</dbReference>
<comment type="similarity">
    <text evidence="2">Belongs to the tRNA methyltransferase O family.</text>
</comment>
<keyword evidence="1" id="KW-0949">S-adenosyl-L-methionine</keyword>
<dbReference type="PANTHER" id="PTHR12818:SF0">
    <property type="entry name" value="TRNA (ADENINE(37)-N6)-METHYLTRANSFERASE"/>
    <property type="match status" value="1"/>
</dbReference>
<dbReference type="AlphaFoldDB" id="A0A073JVQ8"/>
<dbReference type="OrthoDB" id="9799092at2"/>
<name>A0A073JVQ8_9BACI</name>
<dbReference type="InterPro" id="IPR040372">
    <property type="entry name" value="YaeB-like"/>
</dbReference>
<dbReference type="PANTHER" id="PTHR12818">
    <property type="entry name" value="TRNA (ADENINE(37)-N6)-METHYLTRANSFERASE"/>
    <property type="match status" value="1"/>
</dbReference>
<dbReference type="EMBL" id="JOTN01000015">
    <property type="protein sequence ID" value="KEK18307.1"/>
    <property type="molecule type" value="Genomic_DNA"/>
</dbReference>
<dbReference type="SUPFAM" id="SSF118196">
    <property type="entry name" value="YaeB-like"/>
    <property type="match status" value="1"/>
</dbReference>
<reference evidence="4 5" key="1">
    <citation type="submission" date="2014-06" db="EMBL/GenBank/DDBJ databases">
        <title>Draft genome sequence of Bacillus manliponensis JCM 15802 (MCCC 1A00708).</title>
        <authorList>
            <person name="Lai Q."/>
            <person name="Liu Y."/>
            <person name="Shao Z."/>
        </authorList>
    </citation>
    <scope>NUCLEOTIDE SEQUENCE [LARGE SCALE GENOMIC DNA]</scope>
    <source>
        <strain evidence="4 5">JCM 15802</strain>
    </source>
</reference>
<protein>
    <submittedName>
        <fullName evidence="4">Transcriptional regulator</fullName>
    </submittedName>
</protein>
<comment type="caution">
    <text evidence="4">The sequence shown here is derived from an EMBL/GenBank/DDBJ whole genome shotgun (WGS) entry which is preliminary data.</text>
</comment>
<gene>
    <name evidence="4" type="ORF">BAMA_05870</name>
</gene>
<dbReference type="Proteomes" id="UP000027822">
    <property type="component" value="Unassembled WGS sequence"/>
</dbReference>
<dbReference type="Pfam" id="PF01980">
    <property type="entry name" value="TrmO_N"/>
    <property type="match status" value="1"/>
</dbReference>
<evidence type="ECO:0000313" key="4">
    <source>
        <dbReference type="EMBL" id="KEK18307.1"/>
    </source>
</evidence>
<evidence type="ECO:0000256" key="2">
    <source>
        <dbReference type="ARBA" id="ARBA00033753"/>
    </source>
</evidence>
<evidence type="ECO:0000313" key="5">
    <source>
        <dbReference type="Proteomes" id="UP000027822"/>
    </source>
</evidence>
<dbReference type="InterPro" id="IPR036413">
    <property type="entry name" value="YaeB-like_sf"/>
</dbReference>
<accession>A0A073JVQ8</accession>
<organism evidence="4 5">
    <name type="scientific">Bacillus manliponensis</name>
    <dbReference type="NCBI Taxonomy" id="574376"/>
    <lineage>
        <taxon>Bacteria</taxon>
        <taxon>Bacillati</taxon>
        <taxon>Bacillota</taxon>
        <taxon>Bacilli</taxon>
        <taxon>Bacillales</taxon>
        <taxon>Bacillaceae</taxon>
        <taxon>Bacillus</taxon>
        <taxon>Bacillus cereus group</taxon>
    </lineage>
</organism>